<evidence type="ECO:0008006" key="5">
    <source>
        <dbReference type="Google" id="ProtNLM"/>
    </source>
</evidence>
<name>A0A380MRI3_STRGR</name>
<evidence type="ECO:0000313" key="3">
    <source>
        <dbReference type="EMBL" id="SUO94656.1"/>
    </source>
</evidence>
<feature type="region of interest" description="Disordered" evidence="1">
    <location>
        <begin position="24"/>
        <end position="50"/>
    </location>
</feature>
<evidence type="ECO:0000256" key="2">
    <source>
        <dbReference type="SAM" id="SignalP"/>
    </source>
</evidence>
<feature type="compositionally biased region" description="Pro residues" evidence="1">
    <location>
        <begin position="236"/>
        <end position="264"/>
    </location>
</feature>
<gene>
    <name evidence="3" type="ORF">NCTC7807_00980</name>
</gene>
<feature type="compositionally biased region" description="Pro residues" evidence="1">
    <location>
        <begin position="213"/>
        <end position="223"/>
    </location>
</feature>
<feature type="chain" id="PRO_5016731758" description="Gram-positive cocci surface proteins LPxTG domain-containing protein" evidence="2">
    <location>
        <begin position="25"/>
        <end position="404"/>
    </location>
</feature>
<feature type="compositionally biased region" description="Basic and acidic residues" evidence="1">
    <location>
        <begin position="349"/>
        <end position="358"/>
    </location>
</feature>
<accession>A0A380MRI3</accession>
<proteinExistence type="predicted"/>
<dbReference type="GeneID" id="95068657"/>
<feature type="compositionally biased region" description="Low complexity" evidence="1">
    <location>
        <begin position="333"/>
        <end position="348"/>
    </location>
</feature>
<dbReference type="Proteomes" id="UP000254150">
    <property type="component" value="Unassembled WGS sequence"/>
</dbReference>
<protein>
    <recommendedName>
        <fullName evidence="5">Gram-positive cocci surface proteins LPxTG domain-containing protein</fullName>
    </recommendedName>
</protein>
<feature type="signal peptide" evidence="2">
    <location>
        <begin position="1"/>
        <end position="24"/>
    </location>
</feature>
<evidence type="ECO:0000313" key="4">
    <source>
        <dbReference type="Proteomes" id="UP000254150"/>
    </source>
</evidence>
<reference evidence="3 4" key="1">
    <citation type="submission" date="2018-06" db="EMBL/GenBank/DDBJ databases">
        <authorList>
            <consortium name="Pathogen Informatics"/>
            <person name="Doyle S."/>
        </authorList>
    </citation>
    <scope>NUCLEOTIDE SEQUENCE [LARGE SCALE GENOMIC DNA]</scope>
    <source>
        <strain evidence="3 4">NCTC7807</strain>
    </source>
</reference>
<dbReference type="PRINTS" id="PR01217">
    <property type="entry name" value="PRICHEXTENSN"/>
</dbReference>
<dbReference type="RefSeq" id="WP_115067961.1">
    <property type="nucleotide sequence ID" value="NZ_UHID01000001.1"/>
</dbReference>
<dbReference type="EMBL" id="UHID01000001">
    <property type="protein sequence ID" value="SUO94656.1"/>
    <property type="molecule type" value="Genomic_DNA"/>
</dbReference>
<feature type="compositionally biased region" description="Low complexity" evidence="1">
    <location>
        <begin position="24"/>
        <end position="44"/>
    </location>
</feature>
<organism evidence="3 4">
    <name type="scientific">Streptomyces griseus</name>
    <dbReference type="NCBI Taxonomy" id="1911"/>
    <lineage>
        <taxon>Bacteria</taxon>
        <taxon>Bacillati</taxon>
        <taxon>Actinomycetota</taxon>
        <taxon>Actinomycetes</taxon>
        <taxon>Kitasatosporales</taxon>
        <taxon>Streptomycetaceae</taxon>
        <taxon>Streptomyces</taxon>
    </lineage>
</organism>
<dbReference type="AlphaFoldDB" id="A0A380MRI3"/>
<feature type="region of interest" description="Disordered" evidence="1">
    <location>
        <begin position="205"/>
        <end position="376"/>
    </location>
</feature>
<evidence type="ECO:0000256" key="1">
    <source>
        <dbReference type="SAM" id="MobiDB-lite"/>
    </source>
</evidence>
<keyword evidence="2" id="KW-0732">Signal</keyword>
<sequence>MRSRTPLALVLALASPLTTASAHAVSPQAPTGAAHAPAAPGAHPAGPPVPLCVQPDAARLPLTGRLRDGPATLRAGDGPSGFTVRVHNTGRVTCHRVHPVVLLIDEDRALAPSQLRLDFHDGRRWTPVRLHHTSRRENVGVLDGGKGFRGFTVGPGERRDVRLRLAVREDAGPGRVAVRTALVQHHDRDGRWVGHSDTYTFALRAADGTGPRRPVPPPHPPGNEQPADRRDATPTPVRPPAVPAPPSPWPLPDPWVTGEPPPASRFPTEAPLPTGRPASPPPPGVRASPAHPAPSRHGTPPPSPGAAPDGPDAEPPTGRTPDAEAPTGPTPEAPDGAPGRAPRSGPGDSPRHDGDPRHPASGSGEGRPELAETGDSALSPGVLAVVLPASGAVLLRLARRPRRP</sequence>